<gene>
    <name evidence="2" type="ORF">HNR30_004908</name>
</gene>
<dbReference type="Pfam" id="PF13560">
    <property type="entry name" value="HTH_31"/>
    <property type="match status" value="1"/>
</dbReference>
<dbReference type="AlphaFoldDB" id="A0A7W0CLT1"/>
<dbReference type="PROSITE" id="PS50943">
    <property type="entry name" value="HTH_CROC1"/>
    <property type="match status" value="1"/>
</dbReference>
<dbReference type="SMART" id="SM00530">
    <property type="entry name" value="HTH_XRE"/>
    <property type="match status" value="1"/>
</dbReference>
<dbReference type="Gene3D" id="1.10.260.40">
    <property type="entry name" value="lambda repressor-like DNA-binding domains"/>
    <property type="match status" value="1"/>
</dbReference>
<keyword evidence="3" id="KW-1185">Reference proteome</keyword>
<dbReference type="InterPro" id="IPR010982">
    <property type="entry name" value="Lambda_DNA-bd_dom_sf"/>
</dbReference>
<dbReference type="EMBL" id="JACDUR010000005">
    <property type="protein sequence ID" value="MBA2893547.1"/>
    <property type="molecule type" value="Genomic_DNA"/>
</dbReference>
<proteinExistence type="predicted"/>
<dbReference type="InterPro" id="IPR001387">
    <property type="entry name" value="Cro/C1-type_HTH"/>
</dbReference>
<dbReference type="CDD" id="cd00093">
    <property type="entry name" value="HTH_XRE"/>
    <property type="match status" value="1"/>
</dbReference>
<reference evidence="2 3" key="1">
    <citation type="submission" date="2020-07" db="EMBL/GenBank/DDBJ databases">
        <title>Genomic Encyclopedia of Type Strains, Phase IV (KMG-IV): sequencing the most valuable type-strain genomes for metagenomic binning, comparative biology and taxonomic classification.</title>
        <authorList>
            <person name="Goeker M."/>
        </authorList>
    </citation>
    <scope>NUCLEOTIDE SEQUENCE [LARGE SCALE GENOMIC DNA]</scope>
    <source>
        <strain evidence="2 3">DSM 45533</strain>
    </source>
</reference>
<dbReference type="SUPFAM" id="SSF47413">
    <property type="entry name" value="lambda repressor-like DNA-binding domains"/>
    <property type="match status" value="1"/>
</dbReference>
<dbReference type="Pfam" id="PF19054">
    <property type="entry name" value="DUF5753"/>
    <property type="match status" value="1"/>
</dbReference>
<dbReference type="GO" id="GO:0003677">
    <property type="term" value="F:DNA binding"/>
    <property type="evidence" value="ECO:0007669"/>
    <property type="project" value="InterPro"/>
</dbReference>
<accession>A0A7W0CLT1</accession>
<name>A0A7W0CLT1_9ACTN</name>
<sequence length="283" mass="31718">MKAETLVGRHLALLRTRRGLRMEEAATAVGLTLAQLSAAEHGRHPLGEQEVGRLLALYGVHDWHEAQHLQSLVRGERSPGWFDEPPIPLWMAAALDAEDRASLIYSYGPHYLPSLLHTRAYAEAAVRAFQHPGTSPEKIRGGADLIMKRQQVLRRDEPPTLWVVLDRKTLLDPPLAGVEARLAQIDHLIAAAKEPRVTLQITRPSAVTQYLYQGAPFTLTRFPEAQRADLLTLHMMHGPRMVSDRQQVEDYHVAFARLYISAHPADVTVEVLTEIREQLSGQT</sequence>
<evidence type="ECO:0000313" key="2">
    <source>
        <dbReference type="EMBL" id="MBA2893547.1"/>
    </source>
</evidence>
<dbReference type="RefSeq" id="WP_181612349.1">
    <property type="nucleotide sequence ID" value="NZ_BAABAM010000005.1"/>
</dbReference>
<dbReference type="Proteomes" id="UP000530928">
    <property type="component" value="Unassembled WGS sequence"/>
</dbReference>
<organism evidence="2 3">
    <name type="scientific">Nonomuraea soli</name>
    <dbReference type="NCBI Taxonomy" id="1032476"/>
    <lineage>
        <taxon>Bacteria</taxon>
        <taxon>Bacillati</taxon>
        <taxon>Actinomycetota</taxon>
        <taxon>Actinomycetes</taxon>
        <taxon>Streptosporangiales</taxon>
        <taxon>Streptosporangiaceae</taxon>
        <taxon>Nonomuraea</taxon>
    </lineage>
</organism>
<evidence type="ECO:0000259" key="1">
    <source>
        <dbReference type="PROSITE" id="PS50943"/>
    </source>
</evidence>
<evidence type="ECO:0000313" key="3">
    <source>
        <dbReference type="Proteomes" id="UP000530928"/>
    </source>
</evidence>
<dbReference type="InterPro" id="IPR043917">
    <property type="entry name" value="DUF5753"/>
</dbReference>
<comment type="caution">
    <text evidence="2">The sequence shown here is derived from an EMBL/GenBank/DDBJ whole genome shotgun (WGS) entry which is preliminary data.</text>
</comment>
<protein>
    <submittedName>
        <fullName evidence="2">Transcriptional regulator with XRE-family HTH domain</fullName>
    </submittedName>
</protein>
<feature type="domain" description="HTH cro/C1-type" evidence="1">
    <location>
        <begin position="11"/>
        <end position="64"/>
    </location>
</feature>